<dbReference type="PANTHER" id="PTHR33065:SF186">
    <property type="entry name" value="OS08G0134900 PROTEIN"/>
    <property type="match status" value="1"/>
</dbReference>
<dbReference type="Gramene" id="ONIVA08G26260.1">
    <property type="protein sequence ID" value="ONIVA08G26260.1"/>
    <property type="gene ID" value="ONIVA08G26260"/>
</dbReference>
<reference evidence="3" key="2">
    <citation type="submission" date="2018-04" db="EMBL/GenBank/DDBJ databases">
        <title>OnivRS2 (Oryza nivara Reference Sequence Version 2).</title>
        <authorList>
            <person name="Zhang J."/>
            <person name="Kudrna D."/>
            <person name="Lee S."/>
            <person name="Talag J."/>
            <person name="Rajasekar S."/>
            <person name="Welchert J."/>
            <person name="Hsing Y.-I."/>
            <person name="Wing R.A."/>
        </authorList>
    </citation>
    <scope>NUCLEOTIDE SEQUENCE [LARGE SCALE GENOMIC DNA]</scope>
    <source>
        <strain evidence="3">SL10</strain>
    </source>
</reference>
<dbReference type="HOGENOM" id="CLU_030845_1_2_1"/>
<dbReference type="PANTHER" id="PTHR33065">
    <property type="entry name" value="OS07G0486400 PROTEIN"/>
    <property type="match status" value="1"/>
</dbReference>
<dbReference type="Proteomes" id="UP000006591">
    <property type="component" value="Chromosome 8"/>
</dbReference>
<dbReference type="Pfam" id="PF20241">
    <property type="entry name" value="DUF6598"/>
    <property type="match status" value="1"/>
</dbReference>
<reference evidence="3" key="1">
    <citation type="submission" date="2015-04" db="UniProtKB">
        <authorList>
            <consortium name="EnsemblPlants"/>
        </authorList>
    </citation>
    <scope>IDENTIFICATION</scope>
    <source>
        <strain evidence="3">SL10</strain>
    </source>
</reference>
<evidence type="ECO:0000256" key="1">
    <source>
        <dbReference type="SAM" id="MobiDB-lite"/>
    </source>
</evidence>
<protein>
    <recommendedName>
        <fullName evidence="2">DUF6598 domain-containing protein</fullName>
    </recommendedName>
</protein>
<feature type="compositionally biased region" description="Basic and acidic residues" evidence="1">
    <location>
        <begin position="197"/>
        <end position="211"/>
    </location>
</feature>
<sequence>MGKGDGGAAKGETTVPRRKVALGWRGAAKAEGADEPRQSEQGEDAGDAAKKERAPAAPRRRGLCGEDTCGTAMRFLWREVCIFTPTAPPARIKTFSTSDSAHRWSSLWYLTTTSSEAAAFRRINRRPAAIWSPATTCNRHLTATSLSLSRGSRKLAVRALVLSRRQRRRAAQGDRPPAAPDISTLSESTQHKQAMAESDKNGEDKCEMRDTVDKKKQEWKLLMEDPKLTWEEKVVEVLHIVRCRGFTRFHTHNIAFFDLDKESKPGRGPPVKKALASSEYWRMMDSVNVIAIKVTESDVSYPISIFGTVLARDVYDYRRGRDDAQIITSPEDTLLLTGPNRALAASDNIYFEFHLKIKGDEGVDKDFSKGLLEHSTICYTKQPMTLSLESLLSTIEFVYTPVPCAVEASVAVSIKGLVSSKFSGKVTAWTSGDDENKIILYDSEVKGTNRALGPGGSIDLTRRFVAVKLDDTLVLNVSVSEGDHHEEAELFELVVGHDDDEEECIRQQGPYELQVKVVWTAGLEESWRRSSRSLPAMLV</sequence>
<organism evidence="3">
    <name type="scientific">Oryza nivara</name>
    <name type="common">Indian wild rice</name>
    <name type="synonym">Oryza sativa f. spontanea</name>
    <dbReference type="NCBI Taxonomy" id="4536"/>
    <lineage>
        <taxon>Eukaryota</taxon>
        <taxon>Viridiplantae</taxon>
        <taxon>Streptophyta</taxon>
        <taxon>Embryophyta</taxon>
        <taxon>Tracheophyta</taxon>
        <taxon>Spermatophyta</taxon>
        <taxon>Magnoliopsida</taxon>
        <taxon>Liliopsida</taxon>
        <taxon>Poales</taxon>
        <taxon>Poaceae</taxon>
        <taxon>BOP clade</taxon>
        <taxon>Oryzoideae</taxon>
        <taxon>Oryzeae</taxon>
        <taxon>Oryzinae</taxon>
        <taxon>Oryza</taxon>
    </lineage>
</organism>
<dbReference type="STRING" id="4536.A0A0E0IFN3"/>
<dbReference type="AlphaFoldDB" id="A0A0E0IFN3"/>
<feature type="domain" description="DUF6598" evidence="2">
    <location>
        <begin position="286"/>
        <end position="517"/>
    </location>
</feature>
<feature type="compositionally biased region" description="Polar residues" evidence="1">
    <location>
        <begin position="183"/>
        <end position="192"/>
    </location>
</feature>
<evidence type="ECO:0000313" key="4">
    <source>
        <dbReference type="Proteomes" id="UP000006591"/>
    </source>
</evidence>
<dbReference type="InterPro" id="IPR046533">
    <property type="entry name" value="DUF6598"/>
</dbReference>
<evidence type="ECO:0000259" key="2">
    <source>
        <dbReference type="Pfam" id="PF20241"/>
    </source>
</evidence>
<dbReference type="EnsemblPlants" id="ONIVA08G26260.1">
    <property type="protein sequence ID" value="ONIVA08G26260.1"/>
    <property type="gene ID" value="ONIVA08G26260"/>
</dbReference>
<feature type="compositionally biased region" description="Basic and acidic residues" evidence="1">
    <location>
        <begin position="31"/>
        <end position="40"/>
    </location>
</feature>
<name>A0A0E0IFN3_ORYNI</name>
<evidence type="ECO:0000313" key="3">
    <source>
        <dbReference type="EnsemblPlants" id="ONIVA08G26260.1"/>
    </source>
</evidence>
<feature type="region of interest" description="Disordered" evidence="1">
    <location>
        <begin position="1"/>
        <end position="63"/>
    </location>
</feature>
<accession>A0A0E0IFN3</accession>
<proteinExistence type="predicted"/>
<feature type="region of interest" description="Disordered" evidence="1">
    <location>
        <begin position="166"/>
        <end position="211"/>
    </location>
</feature>
<keyword evidence="4" id="KW-1185">Reference proteome</keyword>